<keyword evidence="1" id="KW-1133">Transmembrane helix</keyword>
<gene>
    <name evidence="2" type="ORF">UABAM_03324</name>
</gene>
<evidence type="ECO:0000313" key="2">
    <source>
        <dbReference type="EMBL" id="BBM84963.1"/>
    </source>
</evidence>
<dbReference type="Proteomes" id="UP000326354">
    <property type="component" value="Chromosome"/>
</dbReference>
<organism evidence="2 3">
    <name type="scientific">Uabimicrobium amorphum</name>
    <dbReference type="NCBI Taxonomy" id="2596890"/>
    <lineage>
        <taxon>Bacteria</taxon>
        <taxon>Pseudomonadati</taxon>
        <taxon>Planctomycetota</taxon>
        <taxon>Candidatus Uabimicrobiia</taxon>
        <taxon>Candidatus Uabimicrobiales</taxon>
        <taxon>Candidatus Uabimicrobiaceae</taxon>
        <taxon>Candidatus Uabimicrobium</taxon>
    </lineage>
</organism>
<dbReference type="EMBL" id="AP019860">
    <property type="protein sequence ID" value="BBM84963.1"/>
    <property type="molecule type" value="Genomic_DNA"/>
</dbReference>
<reference evidence="2 3" key="1">
    <citation type="submission" date="2019-08" db="EMBL/GenBank/DDBJ databases">
        <title>Complete genome sequence of Candidatus Uab amorphum.</title>
        <authorList>
            <person name="Shiratori T."/>
            <person name="Suzuki S."/>
            <person name="Kakizawa Y."/>
            <person name="Ishida K."/>
        </authorList>
    </citation>
    <scope>NUCLEOTIDE SEQUENCE [LARGE SCALE GENOMIC DNA]</scope>
    <source>
        <strain evidence="2 3">SRT547</strain>
    </source>
</reference>
<dbReference type="KEGG" id="uam:UABAM_03324"/>
<keyword evidence="3" id="KW-1185">Reference proteome</keyword>
<dbReference type="AlphaFoldDB" id="A0A5S9F4B4"/>
<keyword evidence="1" id="KW-0812">Transmembrane</keyword>
<proteinExistence type="predicted"/>
<accession>A0A5S9F4B4</accession>
<evidence type="ECO:0000256" key="1">
    <source>
        <dbReference type="SAM" id="Phobius"/>
    </source>
</evidence>
<feature type="transmembrane region" description="Helical" evidence="1">
    <location>
        <begin position="34"/>
        <end position="54"/>
    </location>
</feature>
<name>A0A5S9F4B4_UABAM</name>
<sequence length="64" mass="7169">MKALKSCLIKLIICLLVLSYCLYSSGNAINFDTIALTILSCRYFVLFCVEAIYARLDRLSCLPA</sequence>
<keyword evidence="1" id="KW-0472">Membrane</keyword>
<protein>
    <submittedName>
        <fullName evidence="2">Uncharacterized protein</fullName>
    </submittedName>
</protein>
<evidence type="ECO:0000313" key="3">
    <source>
        <dbReference type="Proteomes" id="UP000326354"/>
    </source>
</evidence>